<proteinExistence type="predicted"/>
<comment type="caution">
    <text evidence="1">The sequence shown here is derived from an EMBL/GenBank/DDBJ whole genome shotgun (WGS) entry which is preliminary data.</text>
</comment>
<organism evidence="1 2">
    <name type="scientific">Rothia aerolata</name>
    <dbReference type="NCBI Taxonomy" id="1812262"/>
    <lineage>
        <taxon>Bacteria</taxon>
        <taxon>Bacillati</taxon>
        <taxon>Actinomycetota</taxon>
        <taxon>Actinomycetes</taxon>
        <taxon>Micrococcales</taxon>
        <taxon>Micrococcaceae</taxon>
        <taxon>Rothia</taxon>
    </lineage>
</organism>
<keyword evidence="2" id="KW-1185">Reference proteome</keyword>
<evidence type="ECO:0000313" key="1">
    <source>
        <dbReference type="EMBL" id="GGH62404.1"/>
    </source>
</evidence>
<dbReference type="EMBL" id="BMDC01000002">
    <property type="protein sequence ID" value="GGH62404.1"/>
    <property type="molecule type" value="Genomic_DNA"/>
</dbReference>
<reference evidence="1 2" key="1">
    <citation type="journal article" date="2014" name="Int. J. Syst. Evol. Microbiol.">
        <title>Complete genome sequence of Corynebacterium casei LMG S-19264T (=DSM 44701T), isolated from a smear-ripened cheese.</title>
        <authorList>
            <consortium name="US DOE Joint Genome Institute (JGI-PGF)"/>
            <person name="Walter F."/>
            <person name="Albersmeier A."/>
            <person name="Kalinowski J."/>
            <person name="Ruckert C."/>
        </authorList>
    </citation>
    <scope>NUCLEOTIDE SEQUENCE [LARGE SCALE GENOMIC DNA]</scope>
    <source>
        <strain evidence="1 2">CCM 8669</strain>
    </source>
</reference>
<name>A0A917ISY2_9MICC</name>
<dbReference type="RefSeq" id="WP_188359521.1">
    <property type="nucleotide sequence ID" value="NZ_BMDC01000002.1"/>
</dbReference>
<gene>
    <name evidence="1" type="ORF">GCM10007359_12570</name>
</gene>
<accession>A0A917ISY2</accession>
<protein>
    <recommendedName>
        <fullName evidence="3">PqqD family peptide modification chaperone</fullName>
    </recommendedName>
</protein>
<dbReference type="Proteomes" id="UP000600171">
    <property type="component" value="Unassembled WGS sequence"/>
</dbReference>
<sequence length="381" mass="41485">MFRGLALSPAGVEVNIAFDTGISADLVEAVRLSWASMKPREIELDSPAGQPRTILLTDRNLSEVLAEFGRQGSYTPHLVHVRSAARAQERLTVEVTLRLLEALAGKLSLFHAAALGDSASRAAMILIGPSGRGKTTAARFLGRHFAYLSDETAVVQPNHTVRPYPKPLSVIDNPHQPKVQYDPAAAGLSPAAPDDFSYTLRRIILLDRREEPVEAHLEPVALADALLEIVEQTSGLVKTEDGVGKLIALIEACGGVQRLTYHEIHQALDLLRENLQKPTLAQAFPVKYFAPTEAGSLQRGQLHRAPAASGFLMDERLLILQDSQFFELSPFAADCWLAAGQAVSLGELKVQLEKIYGPIPGEDFSRVIEQMVEARVLQQAA</sequence>
<evidence type="ECO:0000313" key="2">
    <source>
        <dbReference type="Proteomes" id="UP000600171"/>
    </source>
</evidence>
<evidence type="ECO:0008006" key="3">
    <source>
        <dbReference type="Google" id="ProtNLM"/>
    </source>
</evidence>
<dbReference type="AlphaFoldDB" id="A0A917ISY2"/>